<dbReference type="Gene3D" id="3.40.50.1820">
    <property type="entry name" value="alpha/beta hydrolase"/>
    <property type="match status" value="1"/>
</dbReference>
<reference evidence="3" key="1">
    <citation type="journal article" date="2014" name="Genome Announc.">
        <title>Genome sequence of the yeast Cyberlindnera fabianii (Hansenula fabianii).</title>
        <authorList>
            <person name="Freel K.C."/>
            <person name="Sarilar V."/>
            <person name="Neuveglise C."/>
            <person name="Devillers H."/>
            <person name="Friedrich A."/>
            <person name="Schacherer J."/>
        </authorList>
    </citation>
    <scope>NUCLEOTIDE SEQUENCE</scope>
    <source>
        <strain evidence="3">YJS4271</strain>
    </source>
</reference>
<dbReference type="GO" id="GO:0016787">
    <property type="term" value="F:hydrolase activity"/>
    <property type="evidence" value="ECO:0007669"/>
    <property type="project" value="UniProtKB-KW"/>
</dbReference>
<proteinExistence type="predicted"/>
<dbReference type="InterPro" id="IPR050593">
    <property type="entry name" value="LovG"/>
</dbReference>
<evidence type="ECO:0000256" key="1">
    <source>
        <dbReference type="ARBA" id="ARBA00022801"/>
    </source>
</evidence>
<dbReference type="VEuPathDB" id="FungiDB:BON22_0063"/>
<dbReference type="EMBL" id="LK052887">
    <property type="protein sequence ID" value="CDR38817.1"/>
    <property type="molecule type" value="Genomic_DNA"/>
</dbReference>
<dbReference type="InterPro" id="IPR029058">
    <property type="entry name" value="AB_hydrolase_fold"/>
</dbReference>
<dbReference type="Proteomes" id="UP000189513">
    <property type="component" value="Unassembled WGS sequence"/>
</dbReference>
<evidence type="ECO:0000313" key="3">
    <source>
        <dbReference type="EMBL" id="CDR38817.1"/>
    </source>
</evidence>
<gene>
    <name evidence="4" type="ORF">BON22_0063</name>
    <name evidence="3" type="ORF">CYFA0S_02e06282g</name>
</gene>
<evidence type="ECO:0000259" key="2">
    <source>
        <dbReference type="Pfam" id="PF03959"/>
    </source>
</evidence>
<dbReference type="AlphaFoldDB" id="A0A061AMN3"/>
<reference evidence="4" key="3">
    <citation type="submission" date="2017-01" db="EMBL/GenBank/DDBJ databases">
        <authorList>
            <person name="Mah S.A."/>
            <person name="Swanson W.J."/>
            <person name="Moy G.W."/>
            <person name="Vacquier V.D."/>
        </authorList>
    </citation>
    <scope>NUCLEOTIDE SEQUENCE [LARGE SCALE GENOMIC DNA]</scope>
    <source>
        <strain evidence="4">65</strain>
    </source>
</reference>
<dbReference type="GO" id="GO:0005737">
    <property type="term" value="C:cytoplasm"/>
    <property type="evidence" value="ECO:0007669"/>
    <property type="project" value="TreeGrafter"/>
</dbReference>
<protein>
    <submittedName>
        <fullName evidence="3">CYFA0S02e06282g1_1</fullName>
    </submittedName>
    <submittedName>
        <fullName evidence="4">Family of serine hydrolases 2</fullName>
    </submittedName>
</protein>
<name>A0A061AMN3_CYBFA</name>
<dbReference type="Pfam" id="PF03959">
    <property type="entry name" value="FSH1"/>
    <property type="match status" value="1"/>
</dbReference>
<dbReference type="GO" id="GO:0005634">
    <property type="term" value="C:nucleus"/>
    <property type="evidence" value="ECO:0007669"/>
    <property type="project" value="TreeGrafter"/>
</dbReference>
<reference evidence="5" key="2">
    <citation type="journal article" date="2017" name="Genome Announc.">
        <title>Genome sequences of Cyberlindnera fabianii 65, Pichia kudriavzevii 129, and Saccharomyces cerevisiae 131 isolated from fermented masau fruits in Zimbabwe.</title>
        <authorList>
            <person name="van Rijswijck I.M.H."/>
            <person name="Derks M.F.L."/>
            <person name="Abee T."/>
            <person name="de Ridder D."/>
            <person name="Smid E.J."/>
        </authorList>
    </citation>
    <scope>NUCLEOTIDE SEQUENCE [LARGE SCALE GENOMIC DNA]</scope>
    <source>
        <strain evidence="5">65</strain>
    </source>
</reference>
<dbReference type="OrthoDB" id="2094269at2759"/>
<dbReference type="PANTHER" id="PTHR48070:SF6">
    <property type="entry name" value="ESTERASE OVCA2"/>
    <property type="match status" value="1"/>
</dbReference>
<evidence type="ECO:0000313" key="4">
    <source>
        <dbReference type="EMBL" id="ONH70110.1"/>
    </source>
</evidence>
<accession>A0A061AMN3</accession>
<dbReference type="PANTHER" id="PTHR48070">
    <property type="entry name" value="ESTERASE OVCA2"/>
    <property type="match status" value="1"/>
</dbReference>
<sequence length="210" mass="23408">MTKSKVLILHGFGSSNVISSRQTPNLRAQLEAIGLDLEYPHGPNRLTPKDFPFADVHDCEAQPLWCWWHFIGEEQNDLTKMWRMFENYEGKDDIVGVIGISQGGAVTNLIAMKGTEVFPNLKFAVGYGGFLYPSPYTAPEMTLYSDGIHIPYLTVYGENDVDVNPEASQKAHDTICKAEKGVVSHNCGHTFADDDPATVESVVRWVKQFV</sequence>
<feature type="domain" description="Serine hydrolase" evidence="2">
    <location>
        <begin position="2"/>
        <end position="191"/>
    </location>
</feature>
<dbReference type="InterPro" id="IPR005645">
    <property type="entry name" value="FSH-like_dom"/>
</dbReference>
<keyword evidence="1 4" id="KW-0378">Hydrolase</keyword>
<dbReference type="SUPFAM" id="SSF53474">
    <property type="entry name" value="alpha/beta-Hydrolases"/>
    <property type="match status" value="1"/>
</dbReference>
<dbReference type="EMBL" id="MPUK01000001">
    <property type="protein sequence ID" value="ONH70110.1"/>
    <property type="molecule type" value="Genomic_DNA"/>
</dbReference>
<evidence type="ECO:0000313" key="5">
    <source>
        <dbReference type="Proteomes" id="UP000189513"/>
    </source>
</evidence>
<organism evidence="3">
    <name type="scientific">Cyberlindnera fabianii</name>
    <name type="common">Yeast</name>
    <name type="synonym">Hansenula fabianii</name>
    <dbReference type="NCBI Taxonomy" id="36022"/>
    <lineage>
        <taxon>Eukaryota</taxon>
        <taxon>Fungi</taxon>
        <taxon>Dikarya</taxon>
        <taxon>Ascomycota</taxon>
        <taxon>Saccharomycotina</taxon>
        <taxon>Saccharomycetes</taxon>
        <taxon>Phaffomycetales</taxon>
        <taxon>Phaffomycetaceae</taxon>
        <taxon>Cyberlindnera</taxon>
    </lineage>
</organism>
<keyword evidence="5" id="KW-1185">Reference proteome</keyword>